<proteinExistence type="predicted"/>
<dbReference type="Proteomes" id="UP000594864">
    <property type="component" value="Chromosome"/>
</dbReference>
<dbReference type="EMBL" id="CP065611">
    <property type="protein sequence ID" value="QPR05921.1"/>
    <property type="molecule type" value="Genomic_DNA"/>
</dbReference>
<gene>
    <name evidence="1" type="ORF">I6H02_05790</name>
    <name evidence="2" type="ORF">NCTC11181_04015</name>
</gene>
<accession>A0A376FYN0</accession>
<protein>
    <submittedName>
        <fullName evidence="2">Uncharacterized protein</fullName>
    </submittedName>
</protein>
<evidence type="ECO:0000313" key="2">
    <source>
        <dbReference type="EMBL" id="STD46501.1"/>
    </source>
</evidence>
<dbReference type="Proteomes" id="UP000254219">
    <property type="component" value="Unassembled WGS sequence"/>
</dbReference>
<organism evidence="2 3">
    <name type="scientific">Escherichia coli</name>
    <dbReference type="NCBI Taxonomy" id="562"/>
    <lineage>
        <taxon>Bacteria</taxon>
        <taxon>Pseudomonadati</taxon>
        <taxon>Pseudomonadota</taxon>
        <taxon>Gammaproteobacteria</taxon>
        <taxon>Enterobacterales</taxon>
        <taxon>Enterobacteriaceae</taxon>
        <taxon>Escherichia</taxon>
    </lineage>
</organism>
<sequence>MISYEIIISTTEYRNDVSVRTDTSVWHRRYKSRKTAELKAAEMCETISMKGRPVKYVTTAEVCP</sequence>
<evidence type="ECO:0000313" key="1">
    <source>
        <dbReference type="EMBL" id="QPR05921.1"/>
    </source>
</evidence>
<evidence type="ECO:0000313" key="4">
    <source>
        <dbReference type="Proteomes" id="UP000594864"/>
    </source>
</evidence>
<reference evidence="2 3" key="1">
    <citation type="submission" date="2018-06" db="EMBL/GenBank/DDBJ databases">
        <authorList>
            <consortium name="Pathogen Informatics"/>
            <person name="Doyle S."/>
        </authorList>
    </citation>
    <scope>NUCLEOTIDE SEQUENCE [LARGE SCALE GENOMIC DNA]</scope>
    <source>
        <strain evidence="2 3">NCTC11181</strain>
    </source>
</reference>
<dbReference type="AlphaFoldDB" id="A0A376FYN0"/>
<evidence type="ECO:0000313" key="3">
    <source>
        <dbReference type="Proteomes" id="UP000254219"/>
    </source>
</evidence>
<dbReference type="EMBL" id="UFYN01000002">
    <property type="protein sequence ID" value="STD46501.1"/>
    <property type="molecule type" value="Genomic_DNA"/>
</dbReference>
<reference evidence="1 4" key="2">
    <citation type="submission" date="2020-12" db="EMBL/GenBank/DDBJ databases">
        <title>FDA dAtabase for Regulatory Grade micrObial Sequences (FDA-ARGOS): Supporting development and validation of Infectious Disease Dx tests.</title>
        <authorList>
            <person name="Sproer C."/>
            <person name="Gronow S."/>
            <person name="Severitt S."/>
            <person name="Schroder I."/>
            <person name="Tallon L."/>
            <person name="Sadzewicz L."/>
            <person name="Zhao X."/>
            <person name="Boylan J."/>
            <person name="Ott S."/>
            <person name="Bowen H."/>
            <person name="Vavikolanu K."/>
            <person name="Mehta A."/>
            <person name="Aluvathingal J."/>
            <person name="Nadendla S."/>
            <person name="Lowell S."/>
            <person name="Myers T."/>
            <person name="Yan Y."/>
            <person name="Sichtig H."/>
        </authorList>
    </citation>
    <scope>NUCLEOTIDE SEQUENCE [LARGE SCALE GENOMIC DNA]</scope>
    <source>
        <strain evidence="1 4">FDAARGOS_945</strain>
    </source>
</reference>
<name>A0A376FYN0_ECOLX</name>